<comment type="subcellular location">
    <subcellularLocation>
        <location evidence="1 7">Cell membrane</location>
        <topology evidence="1 7">Multi-pass membrane protein</topology>
    </subcellularLocation>
</comment>
<protein>
    <submittedName>
        <fullName evidence="9">Binding-protein-dependent transport systems inner membrane component</fullName>
    </submittedName>
</protein>
<dbReference type="HOGENOM" id="CLU_016047_1_1_0"/>
<evidence type="ECO:0000256" key="5">
    <source>
        <dbReference type="ARBA" id="ARBA00022989"/>
    </source>
</evidence>
<dbReference type="GO" id="GO:0005886">
    <property type="term" value="C:plasma membrane"/>
    <property type="evidence" value="ECO:0007669"/>
    <property type="project" value="UniProtKB-SubCell"/>
</dbReference>
<evidence type="ECO:0000256" key="2">
    <source>
        <dbReference type="ARBA" id="ARBA00022448"/>
    </source>
</evidence>
<dbReference type="Gene3D" id="1.10.3720.10">
    <property type="entry name" value="MetI-like"/>
    <property type="match status" value="1"/>
</dbReference>
<evidence type="ECO:0000313" key="9">
    <source>
        <dbReference type="EMBL" id="ACR79742.1"/>
    </source>
</evidence>
<evidence type="ECO:0000256" key="1">
    <source>
        <dbReference type="ARBA" id="ARBA00004651"/>
    </source>
</evidence>
<dbReference type="RefSeq" id="WP_015868403.1">
    <property type="nucleotide sequence ID" value="NC_012785.1"/>
</dbReference>
<proteinExistence type="inferred from homology"/>
<dbReference type="PANTHER" id="PTHR43744:SF12">
    <property type="entry name" value="ABC TRANSPORTER PERMEASE PROTEIN MG189-RELATED"/>
    <property type="match status" value="1"/>
</dbReference>
<feature type="domain" description="ABC transmembrane type-1" evidence="8">
    <location>
        <begin position="70"/>
        <end position="260"/>
    </location>
</feature>
<feature type="transmembrane region" description="Helical" evidence="7">
    <location>
        <begin position="141"/>
        <end position="160"/>
    </location>
</feature>
<dbReference type="CDD" id="cd06261">
    <property type="entry name" value="TM_PBP2"/>
    <property type="match status" value="1"/>
</dbReference>
<feature type="transmembrane region" description="Helical" evidence="7">
    <location>
        <begin position="239"/>
        <end position="260"/>
    </location>
</feature>
<dbReference type="KEGG" id="kol:Kole_1036"/>
<accession>C5CHI7</accession>
<dbReference type="GO" id="GO:0055085">
    <property type="term" value="P:transmembrane transport"/>
    <property type="evidence" value="ECO:0007669"/>
    <property type="project" value="InterPro"/>
</dbReference>
<feature type="transmembrane region" description="Helical" evidence="7">
    <location>
        <begin position="74"/>
        <end position="96"/>
    </location>
</feature>
<comment type="similarity">
    <text evidence="7">Belongs to the binding-protein-dependent transport system permease family.</text>
</comment>
<organism evidence="9 10">
    <name type="scientific">Kosmotoga olearia (strain ATCC BAA-1733 / DSM 21960 / TBF 19.5.1)</name>
    <dbReference type="NCBI Taxonomy" id="521045"/>
    <lineage>
        <taxon>Bacteria</taxon>
        <taxon>Thermotogati</taxon>
        <taxon>Thermotogota</taxon>
        <taxon>Thermotogae</taxon>
        <taxon>Kosmotogales</taxon>
        <taxon>Kosmotogaceae</taxon>
        <taxon>Kosmotoga</taxon>
    </lineage>
</organism>
<dbReference type="PANTHER" id="PTHR43744">
    <property type="entry name" value="ABC TRANSPORTER PERMEASE PROTEIN MG189-RELATED-RELATED"/>
    <property type="match status" value="1"/>
</dbReference>
<dbReference type="Pfam" id="PF00528">
    <property type="entry name" value="BPD_transp_1"/>
    <property type="match status" value="1"/>
</dbReference>
<dbReference type="PROSITE" id="PS50928">
    <property type="entry name" value="ABC_TM1"/>
    <property type="match status" value="1"/>
</dbReference>
<keyword evidence="10" id="KW-1185">Reference proteome</keyword>
<sequence length="275" mass="31277">MVGNVLRKIFLYILLITIAIVMIFPFYWMVITSLQPLSAVYKYPPEFFPSQPTFDNYKTIFSRFNFLKFTLNSLFVATTAALGQLFTCSIAGFAFARMKFKGKELFFGLILATMMVPVEVVIIPEFLLMKSFGWIDTYLPLIVPSFLVGSTGIFLMRSFYENVPMELEEAAVIDGASPFRVYWNVFLPLARTPLSALFIISFLINWNDLLRPLVYLNTREKFTLPLALASFQGEYSAQWNYLLAGAVVSVIPILIVYLLMQKQFIEGITSTGLKG</sequence>
<evidence type="ECO:0000256" key="6">
    <source>
        <dbReference type="ARBA" id="ARBA00023136"/>
    </source>
</evidence>
<keyword evidence="4 7" id="KW-0812">Transmembrane</keyword>
<keyword evidence="2 7" id="KW-0813">Transport</keyword>
<dbReference type="EMBL" id="CP001634">
    <property type="protein sequence ID" value="ACR79742.1"/>
    <property type="molecule type" value="Genomic_DNA"/>
</dbReference>
<evidence type="ECO:0000259" key="8">
    <source>
        <dbReference type="PROSITE" id="PS50928"/>
    </source>
</evidence>
<evidence type="ECO:0000256" key="3">
    <source>
        <dbReference type="ARBA" id="ARBA00022475"/>
    </source>
</evidence>
<keyword evidence="5 7" id="KW-1133">Transmembrane helix</keyword>
<dbReference type="Proteomes" id="UP000002382">
    <property type="component" value="Chromosome"/>
</dbReference>
<gene>
    <name evidence="9" type="ordered locus">Kole_1036</name>
</gene>
<feature type="transmembrane region" description="Helical" evidence="7">
    <location>
        <begin position="181"/>
        <end position="204"/>
    </location>
</feature>
<evidence type="ECO:0000256" key="4">
    <source>
        <dbReference type="ARBA" id="ARBA00022692"/>
    </source>
</evidence>
<dbReference type="AlphaFoldDB" id="C5CHI7"/>
<keyword evidence="6 7" id="KW-0472">Membrane</keyword>
<keyword evidence="3" id="KW-1003">Cell membrane</keyword>
<feature type="transmembrane region" description="Helical" evidence="7">
    <location>
        <begin position="105"/>
        <end position="129"/>
    </location>
</feature>
<evidence type="ECO:0000313" key="10">
    <source>
        <dbReference type="Proteomes" id="UP000002382"/>
    </source>
</evidence>
<dbReference type="STRING" id="521045.Kole_1036"/>
<feature type="transmembrane region" description="Helical" evidence="7">
    <location>
        <begin position="9"/>
        <end position="28"/>
    </location>
</feature>
<reference evidence="9 10" key="1">
    <citation type="submission" date="2009-06" db="EMBL/GenBank/DDBJ databases">
        <title>Complete sequence of Thermotogales bacterium TBF 19.5.1.</title>
        <authorList>
            <consortium name="US DOE Joint Genome Institute"/>
            <person name="Lucas S."/>
            <person name="Copeland A."/>
            <person name="Lapidus A."/>
            <person name="Glavina del Rio T."/>
            <person name="Tice H."/>
            <person name="Bruce D."/>
            <person name="Goodwin L."/>
            <person name="Pitluck S."/>
            <person name="Chertkov O."/>
            <person name="Brettin T."/>
            <person name="Detter J.C."/>
            <person name="Han C."/>
            <person name="Schmutz J."/>
            <person name="Larimer F."/>
            <person name="Land M."/>
            <person name="Hauser L."/>
            <person name="Kyrpides N."/>
            <person name="Ovchinnikova G."/>
            <person name="Noll K."/>
        </authorList>
    </citation>
    <scope>NUCLEOTIDE SEQUENCE [LARGE SCALE GENOMIC DNA]</scope>
    <source>
        <strain evidence="10">ATCC BAA-1733 / DSM 21960 / TBF 19.5.1</strain>
    </source>
</reference>
<dbReference type="InterPro" id="IPR000515">
    <property type="entry name" value="MetI-like"/>
</dbReference>
<name>C5CHI7_KOSOT</name>
<evidence type="ECO:0000256" key="7">
    <source>
        <dbReference type="RuleBase" id="RU363032"/>
    </source>
</evidence>
<dbReference type="eggNOG" id="COG0395">
    <property type="taxonomic scope" value="Bacteria"/>
</dbReference>
<dbReference type="SUPFAM" id="SSF161098">
    <property type="entry name" value="MetI-like"/>
    <property type="match status" value="1"/>
</dbReference>
<dbReference type="OrthoDB" id="9787837at2"/>
<dbReference type="InterPro" id="IPR035906">
    <property type="entry name" value="MetI-like_sf"/>
</dbReference>
<reference evidence="9 10" key="2">
    <citation type="journal article" date="2011" name="J. Bacteriol.">
        <title>Genome Sequence of Kosmotoga olearia Strain TBF 19.5.1, a Thermophilic Bacterium with a Wide Growth Temperature Range, Isolated from the Troll B Oil Platform in the North Sea.</title>
        <authorList>
            <person name="Swithers K.S."/>
            <person name="Dipippo J.L."/>
            <person name="Bruce D.C."/>
            <person name="Detter C."/>
            <person name="Tapia R."/>
            <person name="Han S."/>
            <person name="Goodwin L.A."/>
            <person name="Han J."/>
            <person name="Woyke T."/>
            <person name="Pitluck S."/>
            <person name="Pennacchio L."/>
            <person name="Nolan M."/>
            <person name="Mikhailova N."/>
            <person name="Land M.L."/>
            <person name="Nesbo C.L."/>
            <person name="Gogarten J.P."/>
            <person name="Noll K.M."/>
        </authorList>
    </citation>
    <scope>NUCLEOTIDE SEQUENCE [LARGE SCALE GENOMIC DNA]</scope>
    <source>
        <strain evidence="10">ATCC BAA-1733 / DSM 21960 / TBF 19.5.1</strain>
    </source>
</reference>